<dbReference type="RefSeq" id="WP_208816395.1">
    <property type="nucleotide sequence ID" value="NZ_WVUH01000300.1"/>
</dbReference>
<sequence length="381" mass="39769">MTGTPLVVVGSPDNRRVALFRAAAARVARPVTVLPWRQLAAGPVAVPAGALVRVDSPGEDPEVDRLLRGAETPAEHGEITGLATWYAGLCAALDRLAQAADRAGATLLNAPRDIAVMFDKRACHARLARLGVPVPPALPAAPADWAGLRAALRTTGWSRVFVKPAHASSASGVLALQLASGRIRATTSVELADDGRLFNSLRVRDYRSESEVAAIVDRLAPDGLHVERWYPKAGLDQRTLDLRVLVVAGEPSHVVVRTSRGPLTNLHLGNVRGDLAAVRGALGPAGYAAALRTCVRAAAAFPGCLHAGVDLLIGADWRRHAVAEVNAFGDLLPGLRDDAGRDSYDAQLHALATGRSAAWSVARSPAAGSPVGPGIRPVVPA</sequence>
<dbReference type="Gene3D" id="3.30.470.20">
    <property type="entry name" value="ATP-grasp fold, B domain"/>
    <property type="match status" value="1"/>
</dbReference>
<reference evidence="1 2" key="1">
    <citation type="submission" date="2019-12" db="EMBL/GenBank/DDBJ databases">
        <title>Whole genome sequencing of endophytic Actinobacterium Micromonospora sp. MPMI6T.</title>
        <authorList>
            <person name="Evv R."/>
            <person name="Podile A.R."/>
        </authorList>
    </citation>
    <scope>NUCLEOTIDE SEQUENCE [LARGE SCALE GENOMIC DNA]</scope>
    <source>
        <strain evidence="1 2">MPMI6</strain>
    </source>
</reference>
<accession>A0ABS3VY17</accession>
<gene>
    <name evidence="1" type="ORF">GSF22_26045</name>
</gene>
<dbReference type="NCBIfam" id="NF038074">
    <property type="entry name" value="fam_STM4014"/>
    <property type="match status" value="1"/>
</dbReference>
<evidence type="ECO:0008006" key="3">
    <source>
        <dbReference type="Google" id="ProtNLM"/>
    </source>
</evidence>
<dbReference type="SUPFAM" id="SSF56059">
    <property type="entry name" value="Glutathione synthetase ATP-binding domain-like"/>
    <property type="match status" value="1"/>
</dbReference>
<evidence type="ECO:0000313" key="2">
    <source>
        <dbReference type="Proteomes" id="UP000823521"/>
    </source>
</evidence>
<evidence type="ECO:0000313" key="1">
    <source>
        <dbReference type="EMBL" id="MBO4209429.1"/>
    </source>
</evidence>
<proteinExistence type="predicted"/>
<dbReference type="InterPro" id="IPR047778">
    <property type="entry name" value="STM4014-like"/>
</dbReference>
<dbReference type="EMBL" id="WVUH01000300">
    <property type="protein sequence ID" value="MBO4209429.1"/>
    <property type="molecule type" value="Genomic_DNA"/>
</dbReference>
<comment type="caution">
    <text evidence="1">The sequence shown here is derived from an EMBL/GenBank/DDBJ whole genome shotgun (WGS) entry which is preliminary data.</text>
</comment>
<keyword evidence="2" id="KW-1185">Reference proteome</keyword>
<protein>
    <recommendedName>
        <fullName evidence="3">ATP-grasp domain-containing protein</fullName>
    </recommendedName>
</protein>
<name>A0ABS3VY17_MICEH</name>
<dbReference type="Proteomes" id="UP000823521">
    <property type="component" value="Unassembled WGS sequence"/>
</dbReference>
<organism evidence="1 2">
    <name type="scientific">Micromonospora echinofusca</name>
    <dbReference type="NCBI Taxonomy" id="47858"/>
    <lineage>
        <taxon>Bacteria</taxon>
        <taxon>Bacillati</taxon>
        <taxon>Actinomycetota</taxon>
        <taxon>Actinomycetes</taxon>
        <taxon>Micromonosporales</taxon>
        <taxon>Micromonosporaceae</taxon>
        <taxon>Micromonospora</taxon>
    </lineage>
</organism>